<sequence length="300" mass="31646">MSGPGEQPDCSTADYTDKFFEPTSQDTFHPGDTVEISWFAEPPQNITSLSEAIWALTLQRSGYTGDEPNNFSFTIQGSFFSLYGRATGPESWTIIDECDDTAQNYTWYIPSDIDISFPKFALVARNLSDGGHARTSDPFLIEATVPAPEVSSLTAATSTSSSLATSNPTSSGSVSPSTTSTSAIGSTPTSSPSTHHGSAGLSTGAKAGIGAAVPLAVIAVVVGLWAFWKRRPVKKNAQVEDGPVATSTDMYEKAELPADNQTRMEPVELDGGGIEPGEMDTSTRQVHTSPSPQAPVELSP</sequence>
<keyword evidence="8" id="KW-1185">Reference proteome</keyword>
<reference evidence="7" key="1">
    <citation type="submission" date="2023-10" db="EMBL/GenBank/DDBJ databases">
        <authorList>
            <person name="Hackl T."/>
        </authorList>
    </citation>
    <scope>NUCLEOTIDE SEQUENCE</scope>
</reference>
<evidence type="ECO:0000313" key="7">
    <source>
        <dbReference type="EMBL" id="CAJ2513773.1"/>
    </source>
</evidence>
<evidence type="ECO:0000256" key="2">
    <source>
        <dbReference type="ARBA" id="ARBA00022692"/>
    </source>
</evidence>
<evidence type="ECO:0000313" key="8">
    <source>
        <dbReference type="Proteomes" id="UP001295740"/>
    </source>
</evidence>
<dbReference type="InterPro" id="IPR051694">
    <property type="entry name" value="Immunoregulatory_rcpt-like"/>
</dbReference>
<evidence type="ECO:0000256" key="1">
    <source>
        <dbReference type="ARBA" id="ARBA00004167"/>
    </source>
</evidence>
<comment type="subcellular location">
    <subcellularLocation>
        <location evidence="1">Membrane</location>
        <topology evidence="1">Single-pass membrane protein</topology>
    </subcellularLocation>
</comment>
<keyword evidence="3 6" id="KW-1133">Transmembrane helix</keyword>
<evidence type="ECO:0000256" key="4">
    <source>
        <dbReference type="ARBA" id="ARBA00023136"/>
    </source>
</evidence>
<comment type="caution">
    <text evidence="7">The sequence shown here is derived from an EMBL/GenBank/DDBJ whole genome shotgun (WGS) entry which is preliminary data.</text>
</comment>
<protein>
    <submittedName>
        <fullName evidence="7">Uu.00g018920.m01.CDS01</fullName>
    </submittedName>
</protein>
<dbReference type="AlphaFoldDB" id="A0AAI8YQN0"/>
<name>A0AAI8YQN0_9PEZI</name>
<feature type="region of interest" description="Disordered" evidence="5">
    <location>
        <begin position="156"/>
        <end position="200"/>
    </location>
</feature>
<feature type="transmembrane region" description="Helical" evidence="6">
    <location>
        <begin position="207"/>
        <end position="228"/>
    </location>
</feature>
<keyword evidence="2 6" id="KW-0812">Transmembrane</keyword>
<evidence type="ECO:0000256" key="3">
    <source>
        <dbReference type="ARBA" id="ARBA00022989"/>
    </source>
</evidence>
<dbReference type="PANTHER" id="PTHR15549">
    <property type="entry name" value="PAIRED IMMUNOGLOBULIN-LIKE TYPE 2 RECEPTOR"/>
    <property type="match status" value="1"/>
</dbReference>
<feature type="compositionally biased region" description="Polar residues" evidence="5">
    <location>
        <begin position="280"/>
        <end position="291"/>
    </location>
</feature>
<evidence type="ECO:0000256" key="6">
    <source>
        <dbReference type="SAM" id="Phobius"/>
    </source>
</evidence>
<dbReference type="GO" id="GO:0071944">
    <property type="term" value="C:cell periphery"/>
    <property type="evidence" value="ECO:0007669"/>
    <property type="project" value="UniProtKB-ARBA"/>
</dbReference>
<evidence type="ECO:0000256" key="5">
    <source>
        <dbReference type="SAM" id="MobiDB-lite"/>
    </source>
</evidence>
<accession>A0AAI8YQN0</accession>
<gene>
    <name evidence="7" type="ORF">KHLLAP_LOCUS14241</name>
</gene>
<dbReference type="EMBL" id="CAUWAG010000020">
    <property type="protein sequence ID" value="CAJ2513773.1"/>
    <property type="molecule type" value="Genomic_DNA"/>
</dbReference>
<feature type="region of interest" description="Disordered" evidence="5">
    <location>
        <begin position="257"/>
        <end position="300"/>
    </location>
</feature>
<organism evidence="7 8">
    <name type="scientific">Anthostomella pinea</name>
    <dbReference type="NCBI Taxonomy" id="933095"/>
    <lineage>
        <taxon>Eukaryota</taxon>
        <taxon>Fungi</taxon>
        <taxon>Dikarya</taxon>
        <taxon>Ascomycota</taxon>
        <taxon>Pezizomycotina</taxon>
        <taxon>Sordariomycetes</taxon>
        <taxon>Xylariomycetidae</taxon>
        <taxon>Xylariales</taxon>
        <taxon>Xylariaceae</taxon>
        <taxon>Anthostomella</taxon>
    </lineage>
</organism>
<proteinExistence type="predicted"/>
<dbReference type="Proteomes" id="UP001295740">
    <property type="component" value="Unassembled WGS sequence"/>
</dbReference>
<keyword evidence="4 6" id="KW-0472">Membrane</keyword>
<dbReference type="GO" id="GO:0016020">
    <property type="term" value="C:membrane"/>
    <property type="evidence" value="ECO:0007669"/>
    <property type="project" value="UniProtKB-SubCell"/>
</dbReference>